<protein>
    <submittedName>
        <fullName evidence="2">Uncharacterized protein</fullName>
    </submittedName>
</protein>
<keyword evidence="4" id="KW-1185">Reference proteome</keyword>
<reference evidence="4" key="1">
    <citation type="journal article" date="2020" name="Genome Biol.">
        <title>Gamete binning: chromosome-level and haplotype-resolved genome assembly enabled by high-throughput single-cell sequencing of gamete genomes.</title>
        <authorList>
            <person name="Campoy J.A."/>
            <person name="Sun H."/>
            <person name="Goel M."/>
            <person name="Jiao W.-B."/>
            <person name="Folz-Donahue K."/>
            <person name="Wang N."/>
            <person name="Rubio M."/>
            <person name="Liu C."/>
            <person name="Kukat C."/>
            <person name="Ruiz D."/>
            <person name="Huettel B."/>
            <person name="Schneeberger K."/>
        </authorList>
    </citation>
    <scope>NUCLEOTIDE SEQUENCE [LARGE SCALE GENOMIC DNA]</scope>
    <source>
        <strain evidence="4">cv. Rojo Pasion</strain>
    </source>
</reference>
<evidence type="ECO:0000313" key="1">
    <source>
        <dbReference type="EMBL" id="CAB4288870.1"/>
    </source>
</evidence>
<evidence type="ECO:0000313" key="3">
    <source>
        <dbReference type="Proteomes" id="UP000507222"/>
    </source>
</evidence>
<reference evidence="2 3" key="2">
    <citation type="submission" date="2020-05" db="EMBL/GenBank/DDBJ databases">
        <authorList>
            <person name="Campoy J."/>
            <person name="Schneeberger K."/>
            <person name="Spophaly S."/>
        </authorList>
    </citation>
    <scope>NUCLEOTIDE SEQUENCE [LARGE SCALE GENOMIC DNA]</scope>
    <source>
        <strain evidence="2">PruArmRojPasFocal</strain>
    </source>
</reference>
<gene>
    <name evidence="1" type="ORF">CURHAP_LOCUS47107</name>
    <name evidence="2" type="ORF">ORAREDHAP_LOCUS46416</name>
</gene>
<name>A0A6J5Y3W2_PRUAR</name>
<dbReference type="EMBL" id="CAEKDK010000007">
    <property type="protein sequence ID" value="CAB4288870.1"/>
    <property type="molecule type" value="Genomic_DNA"/>
</dbReference>
<dbReference type="Proteomes" id="UP000507245">
    <property type="component" value="Unassembled WGS sequence"/>
</dbReference>
<accession>A0A6J5Y3W2</accession>
<organism evidence="2 4">
    <name type="scientific">Prunus armeniaca</name>
    <name type="common">Apricot</name>
    <name type="synonym">Armeniaca vulgaris</name>
    <dbReference type="NCBI Taxonomy" id="36596"/>
    <lineage>
        <taxon>Eukaryota</taxon>
        <taxon>Viridiplantae</taxon>
        <taxon>Streptophyta</taxon>
        <taxon>Embryophyta</taxon>
        <taxon>Tracheophyta</taxon>
        <taxon>Spermatophyta</taxon>
        <taxon>Magnoliopsida</taxon>
        <taxon>eudicotyledons</taxon>
        <taxon>Gunneridae</taxon>
        <taxon>Pentapetalae</taxon>
        <taxon>rosids</taxon>
        <taxon>fabids</taxon>
        <taxon>Rosales</taxon>
        <taxon>Rosaceae</taxon>
        <taxon>Amygdaloideae</taxon>
        <taxon>Amygdaleae</taxon>
        <taxon>Prunus</taxon>
    </lineage>
</organism>
<dbReference type="Proteomes" id="UP000507222">
    <property type="component" value="Unassembled WGS sequence"/>
</dbReference>
<dbReference type="EMBL" id="CAEKKB010000007">
    <property type="protein sequence ID" value="CAB4319232.1"/>
    <property type="molecule type" value="Genomic_DNA"/>
</dbReference>
<dbReference type="AlphaFoldDB" id="A0A6J5Y3W2"/>
<proteinExistence type="predicted"/>
<evidence type="ECO:0000313" key="2">
    <source>
        <dbReference type="EMBL" id="CAB4319232.1"/>
    </source>
</evidence>
<evidence type="ECO:0000313" key="4">
    <source>
        <dbReference type="Proteomes" id="UP000507245"/>
    </source>
</evidence>
<sequence length="79" mass="9093">MAFFFYWKGLFDGRHSHTQLPTSLSHLATTVDGTASWSHRSSISNYQFSLLSLRNFTADWGPFESPWLAGQLRIEVRKT</sequence>